<keyword evidence="7" id="KW-1185">Reference proteome</keyword>
<keyword evidence="3 4" id="KW-0413">Isomerase</keyword>
<feature type="domain" description="TRUD" evidence="5">
    <location>
        <begin position="163"/>
        <end position="312"/>
    </location>
</feature>
<comment type="caution">
    <text evidence="6">The sequence shown here is derived from an EMBL/GenBank/DDBJ whole genome shotgun (WGS) entry which is preliminary data.</text>
</comment>
<dbReference type="RefSeq" id="WP_380691068.1">
    <property type="nucleotide sequence ID" value="NZ_JBHRSS010000008.1"/>
</dbReference>
<gene>
    <name evidence="4 6" type="primary">truD</name>
    <name evidence="6" type="ORF">ACFOSU_16785</name>
</gene>
<dbReference type="PROSITE" id="PS50984">
    <property type="entry name" value="TRUD"/>
    <property type="match status" value="1"/>
</dbReference>
<comment type="catalytic activity">
    <reaction evidence="4">
        <text>uridine(13) in tRNA = pseudouridine(13) in tRNA</text>
        <dbReference type="Rhea" id="RHEA:42540"/>
        <dbReference type="Rhea" id="RHEA-COMP:10105"/>
        <dbReference type="Rhea" id="RHEA-COMP:10106"/>
        <dbReference type="ChEBI" id="CHEBI:65314"/>
        <dbReference type="ChEBI" id="CHEBI:65315"/>
        <dbReference type="EC" id="5.4.99.27"/>
    </reaction>
</comment>
<evidence type="ECO:0000313" key="6">
    <source>
        <dbReference type="EMBL" id="MFC3105529.1"/>
    </source>
</evidence>
<accession>A0ABV7ES54</accession>
<dbReference type="Gene3D" id="3.30.2350.20">
    <property type="entry name" value="TruD, catalytic domain"/>
    <property type="match status" value="1"/>
</dbReference>
<keyword evidence="2 4" id="KW-0819">tRNA processing</keyword>
<evidence type="ECO:0000256" key="4">
    <source>
        <dbReference type="HAMAP-Rule" id="MF_01082"/>
    </source>
</evidence>
<dbReference type="EMBL" id="JBHRSS010000008">
    <property type="protein sequence ID" value="MFC3105529.1"/>
    <property type="molecule type" value="Genomic_DNA"/>
</dbReference>
<sequence>MGLVEGDSVNVAGFAHARGSAPTATAAIRATPADFQVDEDCPIELSDSGEHLWCRIEKTGLTTQDAVQALSRAAGVHPRQIGFAGLKDRHAVTCQWISLAWPMAQPLPVFDGIYGLKVLEARRHERKLKRGAHRGNRFVIRLRALDADRAALDADLDRIRTQGVPNYFGPQRFGHGGRNLALSRALFAGRRLSRNRRGFALSSARSLLFNAVLDARVRDGSWNRLIDGEAVMLDGSHSVFARNGTDQSEQKLTERLDGFDIHPSGPLPGRGGDDVVEAQAAAFENAVIADYPDLVAGLRDAGVDAARRALRLPVRELEWTFESDTALVLSFWLPPGAFATSVLRELVDVSEGRAGGDNADQVD</sequence>
<dbReference type="InterPro" id="IPR020119">
    <property type="entry name" value="PsdUridine_synth_TruD_CS"/>
</dbReference>
<dbReference type="InterPro" id="IPR001656">
    <property type="entry name" value="PsdUridine_synth_TruD"/>
</dbReference>
<dbReference type="Proteomes" id="UP001595462">
    <property type="component" value="Unassembled WGS sequence"/>
</dbReference>
<dbReference type="SUPFAM" id="SSF55120">
    <property type="entry name" value="Pseudouridine synthase"/>
    <property type="match status" value="1"/>
</dbReference>
<feature type="active site" description="Nucleophile" evidence="4">
    <location>
        <position position="88"/>
    </location>
</feature>
<dbReference type="PROSITE" id="PS01268">
    <property type="entry name" value="UPF0024"/>
    <property type="match status" value="1"/>
</dbReference>
<dbReference type="PANTHER" id="PTHR47811:SF1">
    <property type="entry name" value="TRNA PSEUDOURIDINE SYNTHASE D"/>
    <property type="match status" value="1"/>
</dbReference>
<evidence type="ECO:0000313" key="7">
    <source>
        <dbReference type="Proteomes" id="UP001595462"/>
    </source>
</evidence>
<dbReference type="InterPro" id="IPR050170">
    <property type="entry name" value="TruD_pseudoU_synthase"/>
</dbReference>
<comment type="similarity">
    <text evidence="1 4">Belongs to the pseudouridine synthase TruD family.</text>
</comment>
<evidence type="ECO:0000256" key="2">
    <source>
        <dbReference type="ARBA" id="ARBA00022694"/>
    </source>
</evidence>
<organism evidence="6 7">
    <name type="scientific">Salinisphaera aquimarina</name>
    <dbReference type="NCBI Taxonomy" id="2094031"/>
    <lineage>
        <taxon>Bacteria</taxon>
        <taxon>Pseudomonadati</taxon>
        <taxon>Pseudomonadota</taxon>
        <taxon>Gammaproteobacteria</taxon>
        <taxon>Salinisphaerales</taxon>
        <taxon>Salinisphaeraceae</taxon>
        <taxon>Salinisphaera</taxon>
    </lineage>
</organism>
<dbReference type="InterPro" id="IPR043165">
    <property type="entry name" value="TruD_insert_sf"/>
</dbReference>
<dbReference type="InterPro" id="IPR011760">
    <property type="entry name" value="PsdUridine_synth_TruD_insert"/>
</dbReference>
<evidence type="ECO:0000259" key="5">
    <source>
        <dbReference type="PROSITE" id="PS50984"/>
    </source>
</evidence>
<protein>
    <recommendedName>
        <fullName evidence="4">tRNA pseudouridine synthase D</fullName>
        <ecNumber evidence="4">5.4.99.27</ecNumber>
    </recommendedName>
    <alternativeName>
        <fullName evidence="4">tRNA pseudouridine(13) synthase</fullName>
    </alternativeName>
    <alternativeName>
        <fullName evidence="4">tRNA pseudouridylate synthase D</fullName>
    </alternativeName>
    <alternativeName>
        <fullName evidence="4">tRNA-uridine isomerase D</fullName>
    </alternativeName>
</protein>
<comment type="function">
    <text evidence="4">Responsible for synthesis of pseudouridine from uracil-13 in transfer RNAs.</text>
</comment>
<reference evidence="7" key="1">
    <citation type="journal article" date="2019" name="Int. J. Syst. Evol. Microbiol.">
        <title>The Global Catalogue of Microorganisms (GCM) 10K type strain sequencing project: providing services to taxonomists for standard genome sequencing and annotation.</title>
        <authorList>
            <consortium name="The Broad Institute Genomics Platform"/>
            <consortium name="The Broad Institute Genome Sequencing Center for Infectious Disease"/>
            <person name="Wu L."/>
            <person name="Ma J."/>
        </authorList>
    </citation>
    <scope>NUCLEOTIDE SEQUENCE [LARGE SCALE GENOMIC DNA]</scope>
    <source>
        <strain evidence="7">KCTC 52640</strain>
    </source>
</reference>
<dbReference type="Gene3D" id="3.30.2340.10">
    <property type="entry name" value="TruD, insertion domain"/>
    <property type="match status" value="1"/>
</dbReference>
<dbReference type="EC" id="5.4.99.27" evidence="4"/>
<name>A0ABV7ES54_9GAMM</name>
<evidence type="ECO:0000256" key="3">
    <source>
        <dbReference type="ARBA" id="ARBA00023235"/>
    </source>
</evidence>
<dbReference type="InterPro" id="IPR042214">
    <property type="entry name" value="TruD_catalytic"/>
</dbReference>
<dbReference type="InterPro" id="IPR020103">
    <property type="entry name" value="PsdUridine_synth_cat_dom_sf"/>
</dbReference>
<evidence type="ECO:0000256" key="1">
    <source>
        <dbReference type="ARBA" id="ARBA00007953"/>
    </source>
</evidence>
<dbReference type="Pfam" id="PF01142">
    <property type="entry name" value="TruD"/>
    <property type="match status" value="2"/>
</dbReference>
<proteinExistence type="inferred from homology"/>
<dbReference type="PANTHER" id="PTHR47811">
    <property type="entry name" value="TRNA PSEUDOURIDINE SYNTHASE D"/>
    <property type="match status" value="1"/>
</dbReference>
<dbReference type="HAMAP" id="MF_01082">
    <property type="entry name" value="TruD"/>
    <property type="match status" value="1"/>
</dbReference>
<dbReference type="GO" id="GO:0160150">
    <property type="term" value="F:tRNA pseudouridine(13) synthase activity"/>
    <property type="evidence" value="ECO:0007669"/>
    <property type="project" value="UniProtKB-EC"/>
</dbReference>